<dbReference type="Gene3D" id="1.10.533.10">
    <property type="entry name" value="Death Domain, Fas"/>
    <property type="match status" value="1"/>
</dbReference>
<dbReference type="InterPro" id="IPR011029">
    <property type="entry name" value="DEATH-like_dom_sf"/>
</dbReference>
<keyword evidence="3" id="KW-1185">Reference proteome</keyword>
<evidence type="ECO:0000259" key="1">
    <source>
        <dbReference type="PROSITE" id="PS50824"/>
    </source>
</evidence>
<accession>A0A7N6ASG4</accession>
<dbReference type="GeneTree" id="ENSGT01110000267812"/>
<protein>
    <recommendedName>
        <fullName evidence="1">Pyrin domain-containing protein</fullName>
    </recommendedName>
</protein>
<dbReference type="FunCoup" id="A0A7N6ASG4">
    <property type="interactions" value="13"/>
</dbReference>
<sequence length="87" mass="10177">MMERRISLLDMLEDLGEEELKKFQWHLQNSKLPDGFHNIKKSKLEKADRLETVNSMVQMYSDKVLDVAKLILQKMKCNKGQSPEGKI</sequence>
<dbReference type="Pfam" id="PF02758">
    <property type="entry name" value="PYRIN"/>
    <property type="match status" value="1"/>
</dbReference>
<name>A0A7N6ASG4_ANATE</name>
<dbReference type="Proteomes" id="UP000265040">
    <property type="component" value="Chromosome 18"/>
</dbReference>
<dbReference type="InterPro" id="IPR004020">
    <property type="entry name" value="DAPIN"/>
</dbReference>
<dbReference type="InParanoid" id="A0A7N6ASG4"/>
<organism evidence="2 3">
    <name type="scientific">Anabas testudineus</name>
    <name type="common">Climbing perch</name>
    <name type="synonym">Anthias testudineus</name>
    <dbReference type="NCBI Taxonomy" id="64144"/>
    <lineage>
        <taxon>Eukaryota</taxon>
        <taxon>Metazoa</taxon>
        <taxon>Chordata</taxon>
        <taxon>Craniata</taxon>
        <taxon>Vertebrata</taxon>
        <taxon>Euteleostomi</taxon>
        <taxon>Actinopterygii</taxon>
        <taxon>Neopterygii</taxon>
        <taxon>Teleostei</taxon>
        <taxon>Neoteleostei</taxon>
        <taxon>Acanthomorphata</taxon>
        <taxon>Anabantaria</taxon>
        <taxon>Anabantiformes</taxon>
        <taxon>Anabantoidei</taxon>
        <taxon>Anabantidae</taxon>
        <taxon>Anabas</taxon>
    </lineage>
</organism>
<proteinExistence type="predicted"/>
<reference evidence="2" key="2">
    <citation type="submission" date="2025-08" db="UniProtKB">
        <authorList>
            <consortium name="Ensembl"/>
        </authorList>
    </citation>
    <scope>IDENTIFICATION</scope>
</reference>
<reference evidence="2" key="3">
    <citation type="submission" date="2025-09" db="UniProtKB">
        <authorList>
            <consortium name="Ensembl"/>
        </authorList>
    </citation>
    <scope>IDENTIFICATION</scope>
</reference>
<dbReference type="AlphaFoldDB" id="A0A7N6ASG4"/>
<dbReference type="OrthoDB" id="10058437at2759"/>
<dbReference type="SMART" id="SM01289">
    <property type="entry name" value="PYRIN"/>
    <property type="match status" value="1"/>
</dbReference>
<dbReference type="Ensembl" id="ENSATET00000063586.1">
    <property type="protein sequence ID" value="ENSATEP00000051796.1"/>
    <property type="gene ID" value="ENSATEG00000027667.1"/>
</dbReference>
<evidence type="ECO:0000313" key="2">
    <source>
        <dbReference type="Ensembl" id="ENSATEP00000051796.1"/>
    </source>
</evidence>
<dbReference type="SUPFAM" id="SSF47986">
    <property type="entry name" value="DEATH domain"/>
    <property type="match status" value="1"/>
</dbReference>
<evidence type="ECO:0000313" key="3">
    <source>
        <dbReference type="Proteomes" id="UP000265040"/>
    </source>
</evidence>
<reference evidence="2" key="1">
    <citation type="submission" date="2021-04" db="EMBL/GenBank/DDBJ databases">
        <authorList>
            <consortium name="Wellcome Sanger Institute Data Sharing"/>
        </authorList>
    </citation>
    <scope>NUCLEOTIDE SEQUENCE [LARGE SCALE GENOMIC DNA]</scope>
</reference>
<dbReference type="PROSITE" id="PS50824">
    <property type="entry name" value="DAPIN"/>
    <property type="match status" value="1"/>
</dbReference>
<feature type="domain" description="Pyrin" evidence="1">
    <location>
        <begin position="2"/>
        <end position="60"/>
    </location>
</feature>